<dbReference type="HOGENOM" id="CLU_3130714_0_0_2"/>
<dbReference type="KEGG" id="hbo:Hbor_09530"/>
<proteinExistence type="predicted"/>
<sequence>MKRRGTTPERHAVVTVIDVPLSAVSDIRYLRQKTFSVPNTSDFGGKFYE</sequence>
<dbReference type="EMBL" id="CP001690">
    <property type="protein sequence ID" value="ADQ66547.1"/>
    <property type="molecule type" value="Genomic_DNA"/>
</dbReference>
<evidence type="ECO:0000313" key="2">
    <source>
        <dbReference type="Proteomes" id="UP000006663"/>
    </source>
</evidence>
<dbReference type="AlphaFoldDB" id="E4NPR4"/>
<accession>E4NPR4</accession>
<dbReference type="STRING" id="469382.Hbor_09530"/>
<gene>
    <name evidence="1" type="ordered locus">Hbor_09530</name>
</gene>
<evidence type="ECO:0000313" key="1">
    <source>
        <dbReference type="EMBL" id="ADQ66547.1"/>
    </source>
</evidence>
<name>E4NPR4_HALBP</name>
<protein>
    <submittedName>
        <fullName evidence="1">Uncharacterized protein</fullName>
    </submittedName>
</protein>
<reference evidence="1 2" key="1">
    <citation type="journal article" date="2009" name="Stand. Genomic Sci.">
        <title>Complete genome sequence of Halogeometricum borinquense type strain (PR3).</title>
        <authorList>
            <person name="Malfatti S."/>
            <person name="Tindall B.J."/>
            <person name="Schneider S."/>
            <person name="Fahnrich R."/>
            <person name="Lapidus A."/>
            <person name="Labuttii K."/>
            <person name="Copeland A."/>
            <person name="Glavina Del Rio T."/>
            <person name="Nolan M."/>
            <person name="Chen F."/>
            <person name="Lucas S."/>
            <person name="Tice H."/>
            <person name="Cheng J.F."/>
            <person name="Bruce D."/>
            <person name="Goodwin L."/>
            <person name="Pitluck S."/>
            <person name="Anderson I."/>
            <person name="Pati A."/>
            <person name="Ivanova N."/>
            <person name="Mavromatis K."/>
            <person name="Chen A."/>
            <person name="Palaniappan K."/>
            <person name="D'haeseleer P."/>
            <person name="Goker M."/>
            <person name="Bristow J."/>
            <person name="Eisen J.A."/>
            <person name="Markowitz V."/>
            <person name="Hugenholtz P."/>
            <person name="Kyrpides N.C."/>
            <person name="Klenk H.P."/>
            <person name="Chain P."/>
        </authorList>
    </citation>
    <scope>NUCLEOTIDE SEQUENCE [LARGE SCALE GENOMIC DNA]</scope>
    <source>
        <strain evidence="2">ATCC 700274 / DSM 11551 / JCM 10706 / KCTC 4070 / PR3</strain>
    </source>
</reference>
<organism evidence="1 2">
    <name type="scientific">Halogeometricum borinquense (strain ATCC 700274 / DSM 11551 / JCM 10706 / KCTC 4070 / PR3)</name>
    <dbReference type="NCBI Taxonomy" id="469382"/>
    <lineage>
        <taxon>Archaea</taxon>
        <taxon>Methanobacteriati</taxon>
        <taxon>Methanobacteriota</taxon>
        <taxon>Stenosarchaea group</taxon>
        <taxon>Halobacteria</taxon>
        <taxon>Halobacteriales</taxon>
        <taxon>Haloferacaceae</taxon>
        <taxon>Halogeometricum</taxon>
    </lineage>
</organism>
<keyword evidence="2" id="KW-1185">Reference proteome</keyword>
<dbReference type="Proteomes" id="UP000006663">
    <property type="component" value="Chromosome"/>
</dbReference>